<dbReference type="AlphaFoldDB" id="A0AA88J3N2"/>
<dbReference type="EMBL" id="BTGU01000104">
    <property type="protein sequence ID" value="GMN60982.1"/>
    <property type="molecule type" value="Genomic_DNA"/>
</dbReference>
<evidence type="ECO:0000313" key="1">
    <source>
        <dbReference type="EMBL" id="GMN60982.1"/>
    </source>
</evidence>
<reference evidence="1" key="1">
    <citation type="submission" date="2023-07" db="EMBL/GenBank/DDBJ databases">
        <title>draft genome sequence of fig (Ficus carica).</title>
        <authorList>
            <person name="Takahashi T."/>
            <person name="Nishimura K."/>
        </authorList>
    </citation>
    <scope>NUCLEOTIDE SEQUENCE</scope>
</reference>
<proteinExistence type="predicted"/>
<name>A0AA88J3N2_FICCA</name>
<gene>
    <name evidence="1" type="ORF">TIFTF001_030054</name>
</gene>
<comment type="caution">
    <text evidence="1">The sequence shown here is derived from an EMBL/GenBank/DDBJ whole genome shotgun (WGS) entry which is preliminary data.</text>
</comment>
<evidence type="ECO:0000313" key="2">
    <source>
        <dbReference type="Proteomes" id="UP001187192"/>
    </source>
</evidence>
<dbReference type="Proteomes" id="UP001187192">
    <property type="component" value="Unassembled WGS sequence"/>
</dbReference>
<keyword evidence="2" id="KW-1185">Reference proteome</keyword>
<protein>
    <submittedName>
        <fullName evidence="1">Uncharacterized protein</fullName>
    </submittedName>
</protein>
<organism evidence="1 2">
    <name type="scientific">Ficus carica</name>
    <name type="common">Common fig</name>
    <dbReference type="NCBI Taxonomy" id="3494"/>
    <lineage>
        <taxon>Eukaryota</taxon>
        <taxon>Viridiplantae</taxon>
        <taxon>Streptophyta</taxon>
        <taxon>Embryophyta</taxon>
        <taxon>Tracheophyta</taxon>
        <taxon>Spermatophyta</taxon>
        <taxon>Magnoliopsida</taxon>
        <taxon>eudicotyledons</taxon>
        <taxon>Gunneridae</taxon>
        <taxon>Pentapetalae</taxon>
        <taxon>rosids</taxon>
        <taxon>fabids</taxon>
        <taxon>Rosales</taxon>
        <taxon>Moraceae</taxon>
        <taxon>Ficeae</taxon>
        <taxon>Ficus</taxon>
    </lineage>
</organism>
<accession>A0AA88J3N2</accession>
<sequence length="73" mass="8099">MHYSSRRLNFCLRSWVAGPLTGKRALNVITVVQGVPSLDDTSVLLDDVRKLLASLNGHSLSHIRRSANHVVHL</sequence>